<sequence>MDVDVCRFSVVLEQADDCCEIKLFYTPGTIAPGICLEVIAELLGVEEGTVTANIVITHKAHTIHVPIAAEVAGFF</sequence>
<gene>
    <name evidence="1" type="ORF">CSUI_001966</name>
</gene>
<proteinExistence type="predicted"/>
<dbReference type="EMBL" id="MIGC01000813">
    <property type="protein sequence ID" value="PHJ24193.1"/>
    <property type="molecule type" value="Genomic_DNA"/>
</dbReference>
<evidence type="ECO:0000313" key="2">
    <source>
        <dbReference type="Proteomes" id="UP000221165"/>
    </source>
</evidence>
<dbReference type="OrthoDB" id="333072at2759"/>
<dbReference type="Proteomes" id="UP000221165">
    <property type="component" value="Unassembled WGS sequence"/>
</dbReference>
<name>A0A2C6LAZ8_9APIC</name>
<accession>A0A2C6LAZ8</accession>
<dbReference type="GeneID" id="94425380"/>
<dbReference type="RefSeq" id="XP_067925866.1">
    <property type="nucleotide sequence ID" value="XM_068062169.1"/>
</dbReference>
<keyword evidence="2" id="KW-1185">Reference proteome</keyword>
<dbReference type="VEuPathDB" id="ToxoDB:CSUI_001966"/>
<protein>
    <submittedName>
        <fullName evidence="1">Uncharacterized protein</fullName>
    </submittedName>
</protein>
<reference evidence="1 2" key="1">
    <citation type="journal article" date="2017" name="Int. J. Parasitol.">
        <title>The genome of the protozoan parasite Cystoisospora suis and a reverse vaccinology approach to identify vaccine candidates.</title>
        <authorList>
            <person name="Palmieri N."/>
            <person name="Shrestha A."/>
            <person name="Ruttkowski B."/>
            <person name="Beck T."/>
            <person name="Vogl C."/>
            <person name="Tomley F."/>
            <person name="Blake D.P."/>
            <person name="Joachim A."/>
        </authorList>
    </citation>
    <scope>NUCLEOTIDE SEQUENCE [LARGE SCALE GENOMIC DNA]</scope>
    <source>
        <strain evidence="1 2">Wien I</strain>
    </source>
</reference>
<dbReference type="Pfam" id="PF14874">
    <property type="entry name" value="PapD-like"/>
    <property type="match status" value="1"/>
</dbReference>
<organism evidence="1 2">
    <name type="scientific">Cystoisospora suis</name>
    <dbReference type="NCBI Taxonomy" id="483139"/>
    <lineage>
        <taxon>Eukaryota</taxon>
        <taxon>Sar</taxon>
        <taxon>Alveolata</taxon>
        <taxon>Apicomplexa</taxon>
        <taxon>Conoidasida</taxon>
        <taxon>Coccidia</taxon>
        <taxon>Eucoccidiorida</taxon>
        <taxon>Eimeriorina</taxon>
        <taxon>Sarcocystidae</taxon>
        <taxon>Cystoisospora</taxon>
    </lineage>
</organism>
<evidence type="ECO:0000313" key="1">
    <source>
        <dbReference type="EMBL" id="PHJ24193.1"/>
    </source>
</evidence>
<dbReference type="AlphaFoldDB" id="A0A2C6LAZ8"/>
<comment type="caution">
    <text evidence="1">The sequence shown here is derived from an EMBL/GenBank/DDBJ whole genome shotgun (WGS) entry which is preliminary data.</text>
</comment>